<evidence type="ECO:0000313" key="5">
    <source>
        <dbReference type="Proteomes" id="UP000008827"/>
    </source>
</evidence>
<name>A0A0R0HMB0_SOYBN</name>
<dbReference type="EMBL" id="CM000844">
    <property type="protein sequence ID" value="KRH28696.1"/>
    <property type="molecule type" value="Genomic_DNA"/>
</dbReference>
<dbReference type="InParanoid" id="A0A0R0HMB0"/>
<keyword evidence="1" id="KW-0677">Repeat</keyword>
<evidence type="ECO:0000256" key="2">
    <source>
        <dbReference type="PROSITE-ProRule" id="PRU00235"/>
    </source>
</evidence>
<sequence length="280" mass="30426">MCFRDGSQGVRIDAYEPTPVSALPSHILSVHAGHYHSLWAWGRNNQAQLARGPSSRESWHEPERVKGLETLNVAFGWGHALARTADDISVGIRVSKYLTALADLEAAEKRVLQGMEQENNMPIVWEPRLVEELHGVHVLDIACGLDHSLILCRDGVLLSCGSNVYGQLGKGSDIHWQYANSVNQMLVWGLQTLLHGDGKVPSLIDALDGENPVSVSEGRAHSLALTSKGKLWVWGSGTSGRLGLGSSADQVEPFCVDSLERFQILQALSGFDHNLVLVAG</sequence>
<dbReference type="PANTHER" id="PTHR45622">
    <property type="entry name" value="UBIQUITIN-PROTEIN LIGASE E3A-RELATED"/>
    <property type="match status" value="1"/>
</dbReference>
<dbReference type="PANTHER" id="PTHR45622:SF58">
    <property type="entry name" value="REGULATOR OF CHROMOSOME CONDENSATION DOMAIN-CONTAINING PROTEIN"/>
    <property type="match status" value="1"/>
</dbReference>
<dbReference type="Gramene" id="KRH28696">
    <property type="protein sequence ID" value="KRH28696"/>
    <property type="gene ID" value="GLYMA_11G069700"/>
</dbReference>
<reference evidence="3" key="3">
    <citation type="submission" date="2018-07" db="EMBL/GenBank/DDBJ databases">
        <title>WGS assembly of Glycine max.</title>
        <authorList>
            <person name="Schmutz J."/>
            <person name="Cannon S."/>
            <person name="Schlueter J."/>
            <person name="Ma J."/>
            <person name="Mitros T."/>
            <person name="Nelson W."/>
            <person name="Hyten D."/>
            <person name="Song Q."/>
            <person name="Thelen J."/>
            <person name="Cheng J."/>
            <person name="Xu D."/>
            <person name="Hellsten U."/>
            <person name="May G."/>
            <person name="Yu Y."/>
            <person name="Sakurai T."/>
            <person name="Umezawa T."/>
            <person name="Bhattacharyya M."/>
            <person name="Sandhu D."/>
            <person name="Valliyodan B."/>
            <person name="Lindquist E."/>
            <person name="Peto M."/>
            <person name="Grant D."/>
            <person name="Shu S."/>
            <person name="Goodstein D."/>
            <person name="Barry K."/>
            <person name="Futrell-Griggs M."/>
            <person name="Abernathy B."/>
            <person name="Du J."/>
            <person name="Tian Z."/>
            <person name="Zhu L."/>
            <person name="Gill N."/>
            <person name="Joshi T."/>
            <person name="Libault M."/>
            <person name="Sethuraman A."/>
            <person name="Zhang X."/>
            <person name="Shinozaki K."/>
            <person name="Nguyen H."/>
            <person name="Wing R."/>
            <person name="Cregan P."/>
            <person name="Specht J."/>
            <person name="Grimwood J."/>
            <person name="Rokhsar D."/>
            <person name="Stacey G."/>
            <person name="Shoemaker R."/>
            <person name="Jackson S."/>
        </authorList>
    </citation>
    <scope>NUCLEOTIDE SEQUENCE</scope>
    <source>
        <tissue evidence="3">Callus</tissue>
    </source>
</reference>
<protein>
    <submittedName>
        <fullName evidence="3 4">Uncharacterized protein</fullName>
    </submittedName>
</protein>
<dbReference type="Pfam" id="PF13540">
    <property type="entry name" value="RCC1_2"/>
    <property type="match status" value="1"/>
</dbReference>
<proteinExistence type="predicted"/>
<dbReference type="Proteomes" id="UP000008827">
    <property type="component" value="Chromosome 11"/>
</dbReference>
<dbReference type="Pfam" id="PF00415">
    <property type="entry name" value="RCC1"/>
    <property type="match status" value="2"/>
</dbReference>
<keyword evidence="5" id="KW-1185">Reference proteome</keyword>
<dbReference type="EnsemblPlants" id="KRH28696">
    <property type="protein sequence ID" value="KRH28696"/>
    <property type="gene ID" value="GLYMA_11G069700"/>
</dbReference>
<dbReference type="InterPro" id="IPR051709">
    <property type="entry name" value="Ub-ligase/GTPase-reg"/>
</dbReference>
<dbReference type="InterPro" id="IPR009091">
    <property type="entry name" value="RCC1/BLIP-II"/>
</dbReference>
<dbReference type="InterPro" id="IPR000408">
    <property type="entry name" value="Reg_chr_condens"/>
</dbReference>
<evidence type="ECO:0000313" key="3">
    <source>
        <dbReference type="EMBL" id="KRH28696.1"/>
    </source>
</evidence>
<dbReference type="PRINTS" id="PR00633">
    <property type="entry name" value="RCCNDNSATION"/>
</dbReference>
<evidence type="ECO:0000313" key="4">
    <source>
        <dbReference type="EnsemblPlants" id="KRH28696"/>
    </source>
</evidence>
<organism evidence="3">
    <name type="scientific">Glycine max</name>
    <name type="common">Soybean</name>
    <name type="synonym">Glycine hispida</name>
    <dbReference type="NCBI Taxonomy" id="3847"/>
    <lineage>
        <taxon>Eukaryota</taxon>
        <taxon>Viridiplantae</taxon>
        <taxon>Streptophyta</taxon>
        <taxon>Embryophyta</taxon>
        <taxon>Tracheophyta</taxon>
        <taxon>Spermatophyta</taxon>
        <taxon>Magnoliopsida</taxon>
        <taxon>eudicotyledons</taxon>
        <taxon>Gunneridae</taxon>
        <taxon>Pentapetalae</taxon>
        <taxon>rosids</taxon>
        <taxon>fabids</taxon>
        <taxon>Fabales</taxon>
        <taxon>Fabaceae</taxon>
        <taxon>Papilionoideae</taxon>
        <taxon>50 kb inversion clade</taxon>
        <taxon>NPAAA clade</taxon>
        <taxon>indigoferoid/millettioid clade</taxon>
        <taxon>Phaseoleae</taxon>
        <taxon>Glycine</taxon>
        <taxon>Glycine subgen. Soja</taxon>
    </lineage>
</organism>
<feature type="repeat" description="RCC1" evidence="2">
    <location>
        <begin position="155"/>
        <end position="228"/>
    </location>
</feature>
<dbReference type="SMR" id="A0A0R0HMB0"/>
<dbReference type="Gene3D" id="2.130.10.30">
    <property type="entry name" value="Regulator of chromosome condensation 1/beta-lactamase-inhibitor protein II"/>
    <property type="match status" value="2"/>
</dbReference>
<reference evidence="3 4" key="1">
    <citation type="journal article" date="2010" name="Nature">
        <title>Genome sequence of the palaeopolyploid soybean.</title>
        <authorList>
            <person name="Schmutz J."/>
            <person name="Cannon S.B."/>
            <person name="Schlueter J."/>
            <person name="Ma J."/>
            <person name="Mitros T."/>
            <person name="Nelson W."/>
            <person name="Hyten D.L."/>
            <person name="Song Q."/>
            <person name="Thelen J.J."/>
            <person name="Cheng J."/>
            <person name="Xu D."/>
            <person name="Hellsten U."/>
            <person name="May G.D."/>
            <person name="Yu Y."/>
            <person name="Sakurai T."/>
            <person name="Umezawa T."/>
            <person name="Bhattacharyya M.K."/>
            <person name="Sandhu D."/>
            <person name="Valliyodan B."/>
            <person name="Lindquist E."/>
            <person name="Peto M."/>
            <person name="Grant D."/>
            <person name="Shu S."/>
            <person name="Goodstein D."/>
            <person name="Barry K."/>
            <person name="Futrell-Griggs M."/>
            <person name="Abernathy B."/>
            <person name="Du J."/>
            <person name="Tian Z."/>
            <person name="Zhu L."/>
            <person name="Gill N."/>
            <person name="Joshi T."/>
            <person name="Libault M."/>
            <person name="Sethuraman A."/>
            <person name="Zhang X.-C."/>
            <person name="Shinozaki K."/>
            <person name="Nguyen H.T."/>
            <person name="Wing R.A."/>
            <person name="Cregan P."/>
            <person name="Specht J."/>
            <person name="Grimwood J."/>
            <person name="Rokhsar D."/>
            <person name="Stacey G."/>
            <person name="Shoemaker R.C."/>
            <person name="Jackson S.A."/>
        </authorList>
    </citation>
    <scope>NUCLEOTIDE SEQUENCE [LARGE SCALE GENOMIC DNA]</scope>
    <source>
        <strain evidence="4">cv. Williams 82</strain>
        <tissue evidence="3">Callus</tissue>
    </source>
</reference>
<evidence type="ECO:0000256" key="1">
    <source>
        <dbReference type="ARBA" id="ARBA00022737"/>
    </source>
</evidence>
<dbReference type="AlphaFoldDB" id="A0A0R0HMB0"/>
<feature type="repeat" description="RCC1" evidence="2">
    <location>
        <begin position="36"/>
        <end position="86"/>
    </location>
</feature>
<accession>A0A0R0HMB0</accession>
<dbReference type="STRING" id="3847.A0A0R0HMB0"/>
<gene>
    <name evidence="3" type="ORF">GLYMA_11G069700</name>
</gene>
<dbReference type="PROSITE" id="PS50012">
    <property type="entry name" value="RCC1_3"/>
    <property type="match status" value="3"/>
</dbReference>
<feature type="repeat" description="RCC1" evidence="2">
    <location>
        <begin position="229"/>
        <end position="280"/>
    </location>
</feature>
<dbReference type="OMA" id="MGIDAYE"/>
<dbReference type="SUPFAM" id="SSF50985">
    <property type="entry name" value="RCC1/BLIP-II"/>
    <property type="match status" value="1"/>
</dbReference>
<reference evidence="4" key="2">
    <citation type="submission" date="2018-02" db="UniProtKB">
        <authorList>
            <consortium name="EnsemblPlants"/>
        </authorList>
    </citation>
    <scope>IDENTIFICATION</scope>
    <source>
        <strain evidence="4">Williams 82</strain>
    </source>
</reference>